<dbReference type="AlphaFoldDB" id="U5LJ58"/>
<reference evidence="1 2" key="1">
    <citation type="submission" date="2013-07" db="EMBL/GenBank/DDBJ databases">
        <title>Complete genome sequence of Bacillus infantis NRRL B-14911 that has potential to induce cardiac disease by antigenic mimicry.</title>
        <authorList>
            <person name="Massilamany C."/>
            <person name="Smith T.P.L."/>
            <person name="Loy J.D."/>
            <person name="Barletta R."/>
            <person name="Reddy J."/>
        </authorList>
    </citation>
    <scope>NUCLEOTIDE SEQUENCE [LARGE SCALE GENOMIC DNA]</scope>
    <source>
        <strain evidence="1 2">NRRL B-14911</strain>
    </source>
</reference>
<sequence>MTGRGRNCFLKEYLITSYKDGKIATIYAKRVYLYDLIRRVIAQLILKTW</sequence>
<accession>U5LJ58</accession>
<dbReference type="Proteomes" id="UP000017805">
    <property type="component" value="Chromosome"/>
</dbReference>
<dbReference type="HOGENOM" id="CLU_3132342_0_0_9"/>
<organism evidence="1 2">
    <name type="scientific">Bacillus infantis NRRL B-14911</name>
    <dbReference type="NCBI Taxonomy" id="1367477"/>
    <lineage>
        <taxon>Bacteria</taxon>
        <taxon>Bacillati</taxon>
        <taxon>Bacillota</taxon>
        <taxon>Bacilli</taxon>
        <taxon>Bacillales</taxon>
        <taxon>Bacillaceae</taxon>
        <taxon>Bacillus</taxon>
    </lineage>
</organism>
<name>U5LJ58_9BACI</name>
<protein>
    <submittedName>
        <fullName evidence="1">Uncharacterized protein</fullName>
    </submittedName>
</protein>
<evidence type="ECO:0000313" key="1">
    <source>
        <dbReference type="EMBL" id="AGX06711.1"/>
    </source>
</evidence>
<keyword evidence="2" id="KW-1185">Reference proteome</keyword>
<proteinExistence type="predicted"/>
<evidence type="ECO:0000313" key="2">
    <source>
        <dbReference type="Proteomes" id="UP000017805"/>
    </source>
</evidence>
<gene>
    <name evidence="1" type="ORF">N288_24380</name>
</gene>
<dbReference type="KEGG" id="bif:N288_24380"/>
<dbReference type="EMBL" id="CP006643">
    <property type="protein sequence ID" value="AGX06711.1"/>
    <property type="molecule type" value="Genomic_DNA"/>
</dbReference>